<dbReference type="Pfam" id="PF00672">
    <property type="entry name" value="HAMP"/>
    <property type="match status" value="1"/>
</dbReference>
<dbReference type="SUPFAM" id="SSF55785">
    <property type="entry name" value="PYP-like sensor domain (PAS domain)"/>
    <property type="match status" value="1"/>
</dbReference>
<dbReference type="CDD" id="cd00156">
    <property type="entry name" value="REC"/>
    <property type="match status" value="1"/>
</dbReference>
<name>A0A930BQ96_9RHOO</name>
<dbReference type="InterPro" id="IPR029151">
    <property type="entry name" value="Sensor-like_sf"/>
</dbReference>
<dbReference type="InterPro" id="IPR005467">
    <property type="entry name" value="His_kinase_dom"/>
</dbReference>
<evidence type="ECO:0000256" key="4">
    <source>
        <dbReference type="ARBA" id="ARBA00022475"/>
    </source>
</evidence>
<keyword evidence="5 17" id="KW-0597">Phosphoprotein</keyword>
<evidence type="ECO:0000256" key="11">
    <source>
        <dbReference type="ARBA" id="ARBA00022989"/>
    </source>
</evidence>
<dbReference type="PROSITE" id="PS50894">
    <property type="entry name" value="HPT"/>
    <property type="match status" value="1"/>
</dbReference>
<dbReference type="SUPFAM" id="SSF103190">
    <property type="entry name" value="Sensory domain-like"/>
    <property type="match status" value="1"/>
</dbReference>
<dbReference type="Pfam" id="PF02518">
    <property type="entry name" value="HATPase_c"/>
    <property type="match status" value="1"/>
</dbReference>
<feature type="transmembrane region" description="Helical" evidence="19">
    <location>
        <begin position="475"/>
        <end position="498"/>
    </location>
</feature>
<comment type="subcellular location">
    <subcellularLocation>
        <location evidence="2">Cell membrane</location>
        <topology evidence="2">Multi-pass membrane protein</topology>
    </subcellularLocation>
</comment>
<dbReference type="SMART" id="SM00387">
    <property type="entry name" value="HATPase_c"/>
    <property type="match status" value="1"/>
</dbReference>
<dbReference type="Gene3D" id="3.40.50.2300">
    <property type="match status" value="2"/>
</dbReference>
<dbReference type="Gene3D" id="3.30.450.20">
    <property type="entry name" value="PAS domain"/>
    <property type="match status" value="2"/>
</dbReference>
<dbReference type="SUPFAM" id="SSF55874">
    <property type="entry name" value="ATPase domain of HSP90 chaperone/DNA topoisomerase II/histidine kinase"/>
    <property type="match status" value="1"/>
</dbReference>
<keyword evidence="4" id="KW-1003">Cell membrane</keyword>
<dbReference type="GO" id="GO:0005886">
    <property type="term" value="C:plasma membrane"/>
    <property type="evidence" value="ECO:0007669"/>
    <property type="project" value="UniProtKB-SubCell"/>
</dbReference>
<dbReference type="InterPro" id="IPR003661">
    <property type="entry name" value="HisK_dim/P_dom"/>
</dbReference>
<evidence type="ECO:0000256" key="10">
    <source>
        <dbReference type="ARBA" id="ARBA00022840"/>
    </source>
</evidence>
<feature type="transmembrane region" description="Helical" evidence="19">
    <location>
        <begin position="170"/>
        <end position="190"/>
    </location>
</feature>
<dbReference type="PRINTS" id="PR00344">
    <property type="entry name" value="BCTRLSENSOR"/>
</dbReference>
<dbReference type="PROSITE" id="PS50885">
    <property type="entry name" value="HAMP"/>
    <property type="match status" value="1"/>
</dbReference>
<feature type="domain" description="Response regulatory" evidence="21">
    <location>
        <begin position="817"/>
        <end position="934"/>
    </location>
</feature>
<evidence type="ECO:0000259" key="23">
    <source>
        <dbReference type="PROSITE" id="PS50885"/>
    </source>
</evidence>
<dbReference type="Proteomes" id="UP000718593">
    <property type="component" value="Unassembled WGS sequence"/>
</dbReference>
<organism evidence="25 26">
    <name type="scientific">Dechloromonas agitata</name>
    <dbReference type="NCBI Taxonomy" id="73030"/>
    <lineage>
        <taxon>Bacteria</taxon>
        <taxon>Pseudomonadati</taxon>
        <taxon>Pseudomonadota</taxon>
        <taxon>Betaproteobacteria</taxon>
        <taxon>Rhodocyclales</taxon>
        <taxon>Azonexaceae</taxon>
        <taxon>Dechloromonas</taxon>
    </lineage>
</organism>
<dbReference type="InterPro" id="IPR001789">
    <property type="entry name" value="Sig_transdc_resp-reg_receiver"/>
</dbReference>
<evidence type="ECO:0000259" key="21">
    <source>
        <dbReference type="PROSITE" id="PS50110"/>
    </source>
</evidence>
<feature type="modified residue" description="4-aspartylphosphate" evidence="17">
    <location>
        <position position="868"/>
    </location>
</feature>
<evidence type="ECO:0000259" key="22">
    <source>
        <dbReference type="PROSITE" id="PS50112"/>
    </source>
</evidence>
<dbReference type="InterPro" id="IPR035965">
    <property type="entry name" value="PAS-like_dom_sf"/>
</dbReference>
<evidence type="ECO:0000256" key="7">
    <source>
        <dbReference type="ARBA" id="ARBA00022692"/>
    </source>
</evidence>
<feature type="domain" description="PAS" evidence="22">
    <location>
        <begin position="25"/>
        <end position="60"/>
    </location>
</feature>
<dbReference type="AlphaFoldDB" id="A0A930BQ96"/>
<dbReference type="SMART" id="SM00388">
    <property type="entry name" value="HisKA"/>
    <property type="match status" value="1"/>
</dbReference>
<dbReference type="PROSITE" id="PS50112">
    <property type="entry name" value="PAS"/>
    <property type="match status" value="1"/>
</dbReference>
<dbReference type="PROSITE" id="PS50109">
    <property type="entry name" value="HIS_KIN"/>
    <property type="match status" value="1"/>
</dbReference>
<dbReference type="CDD" id="cd17546">
    <property type="entry name" value="REC_hyHK_CKI1_RcsC-like"/>
    <property type="match status" value="1"/>
</dbReference>
<dbReference type="SUPFAM" id="SSF52172">
    <property type="entry name" value="CheY-like"/>
    <property type="match status" value="2"/>
</dbReference>
<feature type="modified residue" description="4-aspartylphosphate" evidence="17">
    <location>
        <position position="1007"/>
    </location>
</feature>
<sequence>MHGNRPVTGHEFMLRDDHLIISRTDCDGRIVFVNPDFVEVSGYSEDEVIGQPHSILRHPDMPRTVFADFWRDITAGRPWVGLLKNRRKNGDFYWVEAHVSPLRNGDQLVGYMSLRRKASCEQVAAAEADYAALRDPTRNDLKFEHGKVIRYRPLDLLLGRLVNASLGSKFLVASLLSAIVVLLIASYLIGSHLTHMLDDNARRQLTHEVALLRAAVSSRIESAHVEVGEHSKIMLELIGRSLGSTRQSPRRNLDTLFDDPERTAEITRYLKGFHGFGTLFRLTPDGFERRLSTVHDEQGNPATGTLLSTSHPAHAALLAGQPYVGQIAVFGRQYLTRYTPLVSPSGEVIGAIGIGIDIDEQLAPLKAQVRTLQVGNSGYYYIIDATPGEHFGQLLLHPFKEGRNLREFRIDGKEYLMAEMLRVRQGEIEYAWQNEEAGETAPRRKHVVFETLDTPRWIIAGGTTVEEFTALTQSVIWAVILGGLLLTGIILAITRHLLRRLVLAPLNRQVLPTFEAISAGRFDTPLDVRGSDEVAQLIHGLEILRNRLAFDHDRDRTLARMREAARLEAEAMAQSRTDFLAKMSHEIRTPLNGVIGLSHLLRQSPLPPREMEYVRRIQGAGKLLLALVNDVLDFSKIDAGGMQLEVADFELDDVLDNLSSLMRGRAQEKKLALEFVVAPDVPPSFRGDALRLSQVLINLVGNAIKFTAEGGITLYVDCYRRTDGKAELSFRVQDSGIGMSPEQQAGLFQPFTQADNSVTRRFGGTGLGLVITKRLVELMGGSITVESTPQVGSTFQFSILLDIGQSAVQTSRAINYRVLVVDDQSLARTVLSRLLQKHGCAVETDDSGSAALARLRTEAHPFDCVMIDLNMPGIDGLALAGMLRSKLGDSTRLVMVTSDNPHAAAARGSLDVFDEIIEKPVTSTRIGELLCHLHGQAGCTQAPPDAVAAAPLAGLNLLVAEDVPTNQLIIRDLLESLGATVLLADNGRLAIDALAANATAIDLILMDIQMPEMDGLEATRRIRSGPVRPDIPIIALTAHALEDERQRASQAGMTGFLTKPIEPDQLLATIQHHAERRGGKLTAPLIPPAAGTTADTSDRPPSVPAAFPEIAGINVVDGLRRMLNKAPLYEKVLRDFHARFIGEPERIRQALAAGERDAAARMAHSLKGTGGTIGARDLSLVAQHLEEAIKAAHPDQPERLAALENELEKILAGIAVAFPAR</sequence>
<keyword evidence="7 19" id="KW-0812">Transmembrane</keyword>
<feature type="domain" description="Response regulatory" evidence="21">
    <location>
        <begin position="956"/>
        <end position="1074"/>
    </location>
</feature>
<dbReference type="GO" id="GO:0005524">
    <property type="term" value="F:ATP binding"/>
    <property type="evidence" value="ECO:0007669"/>
    <property type="project" value="UniProtKB-KW"/>
</dbReference>
<dbReference type="Pfam" id="PF17201">
    <property type="entry name" value="Cache_3-Cache_2"/>
    <property type="match status" value="1"/>
</dbReference>
<dbReference type="Gene3D" id="1.10.287.130">
    <property type="match status" value="1"/>
</dbReference>
<evidence type="ECO:0000256" key="5">
    <source>
        <dbReference type="ARBA" id="ARBA00022553"/>
    </source>
</evidence>
<evidence type="ECO:0000256" key="19">
    <source>
        <dbReference type="SAM" id="Phobius"/>
    </source>
</evidence>
<evidence type="ECO:0000256" key="12">
    <source>
        <dbReference type="ARBA" id="ARBA00023012"/>
    </source>
</evidence>
<evidence type="ECO:0000256" key="9">
    <source>
        <dbReference type="ARBA" id="ARBA00022777"/>
    </source>
</evidence>
<evidence type="ECO:0000256" key="2">
    <source>
        <dbReference type="ARBA" id="ARBA00004651"/>
    </source>
</evidence>
<evidence type="ECO:0000256" key="8">
    <source>
        <dbReference type="ARBA" id="ARBA00022741"/>
    </source>
</evidence>
<feature type="domain" description="HAMP" evidence="23">
    <location>
        <begin position="515"/>
        <end position="553"/>
    </location>
</feature>
<reference evidence="25" key="1">
    <citation type="submission" date="2020-04" db="EMBL/GenBank/DDBJ databases">
        <title>Deep metagenomics examines the oral microbiome during advanced dental caries in children, revealing novel taxa and co-occurrences with host molecules.</title>
        <authorList>
            <person name="Baker J.L."/>
            <person name="Morton J.T."/>
            <person name="Dinis M."/>
            <person name="Alvarez R."/>
            <person name="Tran N.C."/>
            <person name="Knight R."/>
            <person name="Edlund A."/>
        </authorList>
    </citation>
    <scope>NUCLEOTIDE SEQUENCE</scope>
    <source>
        <strain evidence="25">JCVI_32_bin.24</strain>
    </source>
</reference>
<comment type="function">
    <text evidence="14">Member of the two-component regulatory system BvgS/BvgA. Phosphorylates BvgA via a four-step phosphorelay in response to environmental signals.</text>
</comment>
<evidence type="ECO:0000256" key="1">
    <source>
        <dbReference type="ARBA" id="ARBA00000085"/>
    </source>
</evidence>
<dbReference type="InterPro" id="IPR013655">
    <property type="entry name" value="PAS_fold_3"/>
</dbReference>
<dbReference type="SMART" id="SM00448">
    <property type="entry name" value="REC"/>
    <property type="match status" value="2"/>
</dbReference>
<keyword evidence="13 19" id="KW-0472">Membrane</keyword>
<dbReference type="CDD" id="cd16922">
    <property type="entry name" value="HATPase_EvgS-ArcB-TorS-like"/>
    <property type="match status" value="1"/>
</dbReference>
<evidence type="ECO:0000313" key="26">
    <source>
        <dbReference type="Proteomes" id="UP000718593"/>
    </source>
</evidence>
<dbReference type="InterPro" id="IPR036890">
    <property type="entry name" value="HATPase_C_sf"/>
</dbReference>
<dbReference type="PANTHER" id="PTHR45339:SF1">
    <property type="entry name" value="HYBRID SIGNAL TRANSDUCTION HISTIDINE KINASE J"/>
    <property type="match status" value="1"/>
</dbReference>
<evidence type="ECO:0000256" key="14">
    <source>
        <dbReference type="ARBA" id="ARBA00058004"/>
    </source>
</evidence>
<dbReference type="EC" id="2.7.13.3" evidence="3"/>
<dbReference type="InterPro" id="IPR003660">
    <property type="entry name" value="HAMP_dom"/>
</dbReference>
<feature type="domain" description="Histidine kinase" evidence="20">
    <location>
        <begin position="582"/>
        <end position="803"/>
    </location>
</feature>
<dbReference type="Gene3D" id="6.10.340.10">
    <property type="match status" value="1"/>
</dbReference>
<keyword evidence="9" id="KW-0418">Kinase</keyword>
<protein>
    <recommendedName>
        <fullName evidence="15">Virulence sensor protein BvgS</fullName>
        <ecNumber evidence="3">2.7.13.3</ecNumber>
    </recommendedName>
</protein>
<dbReference type="Gene3D" id="1.20.120.160">
    <property type="entry name" value="HPT domain"/>
    <property type="match status" value="1"/>
</dbReference>
<dbReference type="NCBIfam" id="TIGR00229">
    <property type="entry name" value="sensory_box"/>
    <property type="match status" value="1"/>
</dbReference>
<keyword evidence="8" id="KW-0547">Nucleotide-binding</keyword>
<evidence type="ECO:0000256" key="16">
    <source>
        <dbReference type="PROSITE-ProRule" id="PRU00110"/>
    </source>
</evidence>
<dbReference type="InterPro" id="IPR008207">
    <property type="entry name" value="Sig_transdc_His_kin_Hpt_dom"/>
</dbReference>
<keyword evidence="11 19" id="KW-1133">Transmembrane helix</keyword>
<dbReference type="InterPro" id="IPR011006">
    <property type="entry name" value="CheY-like_superfamily"/>
</dbReference>
<dbReference type="PANTHER" id="PTHR45339">
    <property type="entry name" value="HYBRID SIGNAL TRANSDUCTION HISTIDINE KINASE J"/>
    <property type="match status" value="1"/>
</dbReference>
<dbReference type="InterPro" id="IPR000014">
    <property type="entry name" value="PAS"/>
</dbReference>
<dbReference type="EMBL" id="JABZMI010000004">
    <property type="protein sequence ID" value="MBF1163554.1"/>
    <property type="molecule type" value="Genomic_DNA"/>
</dbReference>
<dbReference type="Pfam" id="PF08447">
    <property type="entry name" value="PAS_3"/>
    <property type="match status" value="1"/>
</dbReference>
<evidence type="ECO:0000259" key="24">
    <source>
        <dbReference type="PROSITE" id="PS50894"/>
    </source>
</evidence>
<proteinExistence type="predicted"/>
<dbReference type="Pfam" id="PF01627">
    <property type="entry name" value="Hpt"/>
    <property type="match status" value="1"/>
</dbReference>
<comment type="caution">
    <text evidence="25">The sequence shown here is derived from an EMBL/GenBank/DDBJ whole genome shotgun (WGS) entry which is preliminary data.</text>
</comment>
<feature type="modified residue" description="Phosphohistidine" evidence="16">
    <location>
        <position position="1164"/>
    </location>
</feature>
<dbReference type="Pfam" id="PF00072">
    <property type="entry name" value="Response_reg"/>
    <property type="match status" value="2"/>
</dbReference>
<dbReference type="FunFam" id="3.30.565.10:FF:000010">
    <property type="entry name" value="Sensor histidine kinase RcsC"/>
    <property type="match status" value="1"/>
</dbReference>
<comment type="catalytic activity">
    <reaction evidence="1">
        <text>ATP + protein L-histidine = ADP + protein N-phospho-L-histidine.</text>
        <dbReference type="EC" id="2.7.13.3"/>
    </reaction>
</comment>
<dbReference type="InterPro" id="IPR036097">
    <property type="entry name" value="HisK_dim/P_sf"/>
</dbReference>
<evidence type="ECO:0000313" key="25">
    <source>
        <dbReference type="EMBL" id="MBF1163554.1"/>
    </source>
</evidence>
<dbReference type="CDD" id="cd00082">
    <property type="entry name" value="HisKA"/>
    <property type="match status" value="1"/>
</dbReference>
<feature type="domain" description="HPt" evidence="24">
    <location>
        <begin position="1125"/>
        <end position="1221"/>
    </location>
</feature>
<dbReference type="InterPro" id="IPR004358">
    <property type="entry name" value="Sig_transdc_His_kin-like_C"/>
</dbReference>
<evidence type="ECO:0000256" key="13">
    <source>
        <dbReference type="ARBA" id="ARBA00023136"/>
    </source>
</evidence>
<gene>
    <name evidence="25" type="ORF">HXL68_00790</name>
</gene>
<evidence type="ECO:0000256" key="17">
    <source>
        <dbReference type="PROSITE-ProRule" id="PRU00169"/>
    </source>
</evidence>
<evidence type="ECO:0000256" key="15">
    <source>
        <dbReference type="ARBA" id="ARBA00070152"/>
    </source>
</evidence>
<dbReference type="GO" id="GO:0000155">
    <property type="term" value="F:phosphorelay sensor kinase activity"/>
    <property type="evidence" value="ECO:0007669"/>
    <property type="project" value="InterPro"/>
</dbReference>
<evidence type="ECO:0000256" key="18">
    <source>
        <dbReference type="SAM" id="MobiDB-lite"/>
    </source>
</evidence>
<keyword evidence="6" id="KW-0808">Transferase</keyword>
<dbReference type="SUPFAM" id="SSF47384">
    <property type="entry name" value="Homodimeric domain of signal transducing histidine kinase"/>
    <property type="match status" value="1"/>
</dbReference>
<dbReference type="InterPro" id="IPR033462">
    <property type="entry name" value="Cache_3-Cache_2"/>
</dbReference>
<accession>A0A930BQ96</accession>
<evidence type="ECO:0000256" key="6">
    <source>
        <dbReference type="ARBA" id="ARBA00022679"/>
    </source>
</evidence>
<keyword evidence="10" id="KW-0067">ATP-binding</keyword>
<feature type="region of interest" description="Disordered" evidence="18">
    <location>
        <begin position="1078"/>
        <end position="1105"/>
    </location>
</feature>
<dbReference type="PROSITE" id="PS50110">
    <property type="entry name" value="RESPONSE_REGULATORY"/>
    <property type="match status" value="2"/>
</dbReference>
<dbReference type="InterPro" id="IPR003594">
    <property type="entry name" value="HATPase_dom"/>
</dbReference>
<dbReference type="Pfam" id="PF00512">
    <property type="entry name" value="HisKA"/>
    <property type="match status" value="1"/>
</dbReference>
<dbReference type="Gene3D" id="3.30.565.10">
    <property type="entry name" value="Histidine kinase-like ATPase, C-terminal domain"/>
    <property type="match status" value="1"/>
</dbReference>
<dbReference type="SUPFAM" id="SSF47226">
    <property type="entry name" value="Histidine-containing phosphotransfer domain, HPT domain"/>
    <property type="match status" value="1"/>
</dbReference>
<dbReference type="CDD" id="cd00130">
    <property type="entry name" value="PAS"/>
    <property type="match status" value="1"/>
</dbReference>
<dbReference type="InterPro" id="IPR036641">
    <property type="entry name" value="HPT_dom_sf"/>
</dbReference>
<keyword evidence="12" id="KW-0902">Two-component regulatory system</keyword>
<evidence type="ECO:0000259" key="20">
    <source>
        <dbReference type="PROSITE" id="PS50109"/>
    </source>
</evidence>
<evidence type="ECO:0000256" key="3">
    <source>
        <dbReference type="ARBA" id="ARBA00012438"/>
    </source>
</evidence>